<evidence type="ECO:0000256" key="6">
    <source>
        <dbReference type="SAM" id="MobiDB-lite"/>
    </source>
</evidence>
<keyword evidence="4" id="KW-0804">Transcription</keyword>
<comment type="caution">
    <text evidence="8">The sequence shown here is derived from an EMBL/GenBank/DDBJ whole genome shotgun (WGS) entry which is preliminary data.</text>
</comment>
<dbReference type="EMBL" id="JAUUTY010000003">
    <property type="protein sequence ID" value="KAK1667696.1"/>
    <property type="molecule type" value="Genomic_DNA"/>
</dbReference>
<evidence type="ECO:0000256" key="3">
    <source>
        <dbReference type="ARBA" id="ARBA00023125"/>
    </source>
</evidence>
<proteinExistence type="predicted"/>
<evidence type="ECO:0000256" key="1">
    <source>
        <dbReference type="ARBA" id="ARBA00004123"/>
    </source>
</evidence>
<organism evidence="8 9">
    <name type="scientific">Lolium multiflorum</name>
    <name type="common">Italian ryegrass</name>
    <name type="synonym">Lolium perenne subsp. multiflorum</name>
    <dbReference type="NCBI Taxonomy" id="4521"/>
    <lineage>
        <taxon>Eukaryota</taxon>
        <taxon>Viridiplantae</taxon>
        <taxon>Streptophyta</taxon>
        <taxon>Embryophyta</taxon>
        <taxon>Tracheophyta</taxon>
        <taxon>Spermatophyta</taxon>
        <taxon>Magnoliopsida</taxon>
        <taxon>Liliopsida</taxon>
        <taxon>Poales</taxon>
        <taxon>Poaceae</taxon>
        <taxon>BOP clade</taxon>
        <taxon>Pooideae</taxon>
        <taxon>Poodae</taxon>
        <taxon>Poeae</taxon>
        <taxon>Poeae Chloroplast Group 2 (Poeae type)</taxon>
        <taxon>Loliodinae</taxon>
        <taxon>Loliinae</taxon>
        <taxon>Lolium</taxon>
    </lineage>
</organism>
<dbReference type="InterPro" id="IPR003441">
    <property type="entry name" value="NAC-dom"/>
</dbReference>
<dbReference type="PANTHER" id="PTHR31719">
    <property type="entry name" value="NAC TRANSCRIPTION FACTOR 56"/>
    <property type="match status" value="1"/>
</dbReference>
<dbReference type="GO" id="GO:0005634">
    <property type="term" value="C:nucleus"/>
    <property type="evidence" value="ECO:0007669"/>
    <property type="project" value="UniProtKB-SubCell"/>
</dbReference>
<feature type="region of interest" description="Disordered" evidence="6">
    <location>
        <begin position="341"/>
        <end position="389"/>
    </location>
</feature>
<dbReference type="Proteomes" id="UP001231189">
    <property type="component" value="Unassembled WGS sequence"/>
</dbReference>
<dbReference type="PANTHER" id="PTHR31719:SF243">
    <property type="entry name" value="NAC DOMAIN-CONTAINING PROTEIN"/>
    <property type="match status" value="1"/>
</dbReference>
<evidence type="ECO:0000256" key="2">
    <source>
        <dbReference type="ARBA" id="ARBA00023015"/>
    </source>
</evidence>
<dbReference type="PROSITE" id="PS51005">
    <property type="entry name" value="NAC"/>
    <property type="match status" value="1"/>
</dbReference>
<keyword evidence="2" id="KW-0805">Transcription regulation</keyword>
<dbReference type="Gene3D" id="2.170.150.80">
    <property type="entry name" value="NAC domain"/>
    <property type="match status" value="1"/>
</dbReference>
<evidence type="ECO:0000259" key="7">
    <source>
        <dbReference type="PROSITE" id="PS51005"/>
    </source>
</evidence>
<feature type="compositionally biased region" description="Basic and acidic residues" evidence="6">
    <location>
        <begin position="362"/>
        <end position="377"/>
    </location>
</feature>
<comment type="subcellular location">
    <subcellularLocation>
        <location evidence="1">Nucleus</location>
    </subcellularLocation>
</comment>
<evidence type="ECO:0000256" key="4">
    <source>
        <dbReference type="ARBA" id="ARBA00023163"/>
    </source>
</evidence>
<name>A0AAD8T0H3_LOLMU</name>
<keyword evidence="5" id="KW-0539">Nucleus</keyword>
<reference evidence="8" key="1">
    <citation type="submission" date="2023-07" db="EMBL/GenBank/DDBJ databases">
        <title>A chromosome-level genome assembly of Lolium multiflorum.</title>
        <authorList>
            <person name="Chen Y."/>
            <person name="Copetti D."/>
            <person name="Kolliker R."/>
            <person name="Studer B."/>
        </authorList>
    </citation>
    <scope>NUCLEOTIDE SEQUENCE</scope>
    <source>
        <strain evidence="8">02402/16</strain>
        <tissue evidence="8">Leaf</tissue>
    </source>
</reference>
<feature type="compositionally biased region" description="Polar residues" evidence="6">
    <location>
        <begin position="378"/>
        <end position="389"/>
    </location>
</feature>
<dbReference type="AlphaFoldDB" id="A0AAD8T0H3"/>
<feature type="domain" description="NAC" evidence="7">
    <location>
        <begin position="1"/>
        <end position="127"/>
    </location>
</feature>
<evidence type="ECO:0000313" key="8">
    <source>
        <dbReference type="EMBL" id="KAK1667696.1"/>
    </source>
</evidence>
<dbReference type="GO" id="GO:0003677">
    <property type="term" value="F:DNA binding"/>
    <property type="evidence" value="ECO:0007669"/>
    <property type="project" value="UniProtKB-KW"/>
</dbReference>
<dbReference type="InterPro" id="IPR036093">
    <property type="entry name" value="NAC_dom_sf"/>
</dbReference>
<keyword evidence="3" id="KW-0238">DNA-binding</keyword>
<dbReference type="GO" id="GO:0006355">
    <property type="term" value="P:regulation of DNA-templated transcription"/>
    <property type="evidence" value="ECO:0007669"/>
    <property type="project" value="InterPro"/>
</dbReference>
<sequence>MLDLVLAARELGKSVEGFWYVFAERQRKYPKGKRPSRSTGTAGRWKTAGKNVEVEVSFGADKKTIIGHKCALAYEVFVRSENQSRPRMVKTEWKMCEFVAEGTDKPISSAPTKMMLNDWVLCRITRKGEAGEILELEDGGQATLVEEAYEDEQLQNATPPDPSQQAQAQVQVQDLVGDGANGTEVGTQGFDADVEADEVLELEDGGQARLVEEAYEDEQLQNATPPDPSQQAQAQVQVQGLVEDGANGTEVGTQGFDADVEAPRHGYYLTDIQVVDYYHQSELWSTENECGQDFYHDTWNLQGNQFEATIDLDPMANQLVVPAEPDLGVLSLSEVVPTDPEPWDSASALLFPDDSNEPMMDEIVKPDVDTGKEKSKDNNTAANKPPRQT</sequence>
<evidence type="ECO:0000256" key="5">
    <source>
        <dbReference type="ARBA" id="ARBA00023242"/>
    </source>
</evidence>
<evidence type="ECO:0000313" key="9">
    <source>
        <dbReference type="Proteomes" id="UP001231189"/>
    </source>
</evidence>
<gene>
    <name evidence="8" type="ORF">QYE76_055855</name>
</gene>
<protein>
    <recommendedName>
        <fullName evidence="7">NAC domain-containing protein</fullName>
    </recommendedName>
</protein>
<dbReference type="Pfam" id="PF02365">
    <property type="entry name" value="NAM"/>
    <property type="match status" value="1"/>
</dbReference>
<keyword evidence="9" id="KW-1185">Reference proteome</keyword>
<dbReference type="SUPFAM" id="SSF101941">
    <property type="entry name" value="NAC domain"/>
    <property type="match status" value="1"/>
</dbReference>
<accession>A0AAD8T0H3</accession>